<reference evidence="6" key="1">
    <citation type="submission" date="2021-01" db="EMBL/GenBank/DDBJ databases">
        <authorList>
            <person name="Corre E."/>
            <person name="Pelletier E."/>
            <person name="Niang G."/>
            <person name="Scheremetjew M."/>
            <person name="Finn R."/>
            <person name="Kale V."/>
            <person name="Holt S."/>
            <person name="Cochrane G."/>
            <person name="Meng A."/>
            <person name="Brown T."/>
            <person name="Cohen L."/>
        </authorList>
    </citation>
    <scope>NUCLEOTIDE SEQUENCE</scope>
    <source>
        <strain evidence="6">CCMP1320</strain>
    </source>
</reference>
<keyword evidence="3 4" id="KW-0687">Ribonucleoprotein</keyword>
<dbReference type="PROSITE" id="PS00783">
    <property type="entry name" value="RIBOSOMAL_L13"/>
    <property type="match status" value="1"/>
</dbReference>
<dbReference type="Gene3D" id="3.90.1180.10">
    <property type="entry name" value="Ribosomal protein L13"/>
    <property type="match status" value="1"/>
</dbReference>
<feature type="region of interest" description="Disordered" evidence="5">
    <location>
        <begin position="196"/>
        <end position="230"/>
    </location>
</feature>
<dbReference type="InterPro" id="IPR005823">
    <property type="entry name" value="Ribosomal_uL13_bac-type"/>
</dbReference>
<sequence>MLAQKGSLQGQCVHRRNVSAVPGAAAAPLRLRLPSRGTLPVCATAIRAPKTEIEEANPQGKDLLNRSYYPTGADSANVSKKWYIIDAEGQTLGRLACLASMYIRGKHNPTYTPSVDMGAYVIVINADKVQVSGAKFDNKTYFNHTTGRPGSWRIETFKDLQRRLPERIIERAVKGMLPKGRLGRNIRTHLKVFKGASHPHEAQQPADITSEIDLKPKNGPGAALLASKKQ</sequence>
<accession>A0A7S3VQP8</accession>
<dbReference type="InterPro" id="IPR036899">
    <property type="entry name" value="Ribosomal_uL13_sf"/>
</dbReference>
<evidence type="ECO:0000256" key="2">
    <source>
        <dbReference type="ARBA" id="ARBA00022980"/>
    </source>
</evidence>
<dbReference type="CDD" id="cd00392">
    <property type="entry name" value="Ribosomal_L13"/>
    <property type="match status" value="1"/>
</dbReference>
<dbReference type="PANTHER" id="PTHR11545:SF41">
    <property type="entry name" value="50S RIBOSOMAL PROTEIN L13, CHLOROPLASTIC"/>
    <property type="match status" value="1"/>
</dbReference>
<gene>
    <name evidence="6" type="ORF">DTER00134_LOCUS15120</name>
</gene>
<evidence type="ECO:0000313" key="6">
    <source>
        <dbReference type="EMBL" id="CAE0500047.1"/>
    </source>
</evidence>
<dbReference type="GO" id="GO:0005762">
    <property type="term" value="C:mitochondrial large ribosomal subunit"/>
    <property type="evidence" value="ECO:0007669"/>
    <property type="project" value="TreeGrafter"/>
</dbReference>
<dbReference type="GO" id="GO:0017148">
    <property type="term" value="P:negative regulation of translation"/>
    <property type="evidence" value="ECO:0007669"/>
    <property type="project" value="TreeGrafter"/>
</dbReference>
<keyword evidence="2 4" id="KW-0689">Ribosomal protein</keyword>
<dbReference type="GO" id="GO:0003729">
    <property type="term" value="F:mRNA binding"/>
    <property type="evidence" value="ECO:0007669"/>
    <property type="project" value="TreeGrafter"/>
</dbReference>
<evidence type="ECO:0000256" key="4">
    <source>
        <dbReference type="RuleBase" id="RU003877"/>
    </source>
</evidence>
<dbReference type="Pfam" id="PF00572">
    <property type="entry name" value="Ribosomal_L13"/>
    <property type="match status" value="1"/>
</dbReference>
<dbReference type="AlphaFoldDB" id="A0A7S3VQP8"/>
<dbReference type="SUPFAM" id="SSF52161">
    <property type="entry name" value="Ribosomal protein L13"/>
    <property type="match status" value="1"/>
</dbReference>
<proteinExistence type="inferred from homology"/>
<evidence type="ECO:0008006" key="7">
    <source>
        <dbReference type="Google" id="ProtNLM"/>
    </source>
</evidence>
<evidence type="ECO:0000256" key="5">
    <source>
        <dbReference type="SAM" id="MobiDB-lite"/>
    </source>
</evidence>
<evidence type="ECO:0000256" key="3">
    <source>
        <dbReference type="ARBA" id="ARBA00023274"/>
    </source>
</evidence>
<dbReference type="GO" id="GO:0006412">
    <property type="term" value="P:translation"/>
    <property type="evidence" value="ECO:0007669"/>
    <property type="project" value="InterPro"/>
</dbReference>
<organism evidence="6">
    <name type="scientific">Dunaliella tertiolecta</name>
    <name type="common">Green alga</name>
    <dbReference type="NCBI Taxonomy" id="3047"/>
    <lineage>
        <taxon>Eukaryota</taxon>
        <taxon>Viridiplantae</taxon>
        <taxon>Chlorophyta</taxon>
        <taxon>core chlorophytes</taxon>
        <taxon>Chlorophyceae</taxon>
        <taxon>CS clade</taxon>
        <taxon>Chlamydomonadales</taxon>
        <taxon>Dunaliellaceae</taxon>
        <taxon>Dunaliella</taxon>
    </lineage>
</organism>
<dbReference type="PANTHER" id="PTHR11545">
    <property type="entry name" value="RIBOSOMAL PROTEIN L13"/>
    <property type="match status" value="1"/>
</dbReference>
<name>A0A7S3VQP8_DUNTE</name>
<dbReference type="EMBL" id="HBIP01025125">
    <property type="protein sequence ID" value="CAE0500047.1"/>
    <property type="molecule type" value="Transcribed_RNA"/>
</dbReference>
<dbReference type="NCBIfam" id="TIGR01066">
    <property type="entry name" value="rplM_bact"/>
    <property type="match status" value="1"/>
</dbReference>
<dbReference type="InterPro" id="IPR023563">
    <property type="entry name" value="Ribosomal_uL13_CS"/>
</dbReference>
<dbReference type="InterPro" id="IPR005822">
    <property type="entry name" value="Ribosomal_uL13"/>
</dbReference>
<evidence type="ECO:0000256" key="1">
    <source>
        <dbReference type="ARBA" id="ARBA00006227"/>
    </source>
</evidence>
<dbReference type="GO" id="GO:0003735">
    <property type="term" value="F:structural constituent of ribosome"/>
    <property type="evidence" value="ECO:0007669"/>
    <property type="project" value="InterPro"/>
</dbReference>
<dbReference type="HAMAP" id="MF_01366">
    <property type="entry name" value="Ribosomal_uL13"/>
    <property type="match status" value="1"/>
</dbReference>
<protein>
    <recommendedName>
        <fullName evidence="7">50S ribosomal protein L13, chloroplastic</fullName>
    </recommendedName>
</protein>
<comment type="similarity">
    <text evidence="1 4">Belongs to the universal ribosomal protein uL13 family.</text>
</comment>